<dbReference type="Gene3D" id="3.40.30.10">
    <property type="entry name" value="Glutaredoxin"/>
    <property type="match status" value="1"/>
</dbReference>
<dbReference type="InterPro" id="IPR029071">
    <property type="entry name" value="Ubiquitin-like_domsf"/>
</dbReference>
<dbReference type="PROSITE" id="PS50033">
    <property type="entry name" value="UBX"/>
    <property type="match status" value="1"/>
</dbReference>
<dbReference type="AlphaFoldDB" id="A0AAD5X9A8"/>
<organism evidence="2 3">
    <name type="scientific">Physocladia obscura</name>
    <dbReference type="NCBI Taxonomy" id="109957"/>
    <lineage>
        <taxon>Eukaryota</taxon>
        <taxon>Fungi</taxon>
        <taxon>Fungi incertae sedis</taxon>
        <taxon>Chytridiomycota</taxon>
        <taxon>Chytridiomycota incertae sedis</taxon>
        <taxon>Chytridiomycetes</taxon>
        <taxon>Chytridiales</taxon>
        <taxon>Chytriomycetaceae</taxon>
        <taxon>Physocladia</taxon>
    </lineage>
</organism>
<dbReference type="Gene3D" id="3.10.20.90">
    <property type="entry name" value="Phosphatidylinositol 3-kinase Catalytic Subunit, Chain A, domain 1"/>
    <property type="match status" value="1"/>
</dbReference>
<feature type="domain" description="UBX" evidence="1">
    <location>
        <begin position="122"/>
        <end position="199"/>
    </location>
</feature>
<evidence type="ECO:0000259" key="1">
    <source>
        <dbReference type="PROSITE" id="PS50033"/>
    </source>
</evidence>
<dbReference type="SUPFAM" id="SSF54236">
    <property type="entry name" value="Ubiquitin-like"/>
    <property type="match status" value="1"/>
</dbReference>
<dbReference type="CDD" id="cd01767">
    <property type="entry name" value="UBX"/>
    <property type="match status" value="1"/>
</dbReference>
<dbReference type="Proteomes" id="UP001211907">
    <property type="component" value="Unassembled WGS sequence"/>
</dbReference>
<dbReference type="InterPro" id="IPR001012">
    <property type="entry name" value="UBX_dom"/>
</dbReference>
<keyword evidence="3" id="KW-1185">Reference proteome</keyword>
<dbReference type="GO" id="GO:0005634">
    <property type="term" value="C:nucleus"/>
    <property type="evidence" value="ECO:0007669"/>
    <property type="project" value="TreeGrafter"/>
</dbReference>
<dbReference type="InterPro" id="IPR050730">
    <property type="entry name" value="UBX_domain-protein"/>
</dbReference>
<reference evidence="2" key="1">
    <citation type="submission" date="2020-05" db="EMBL/GenBank/DDBJ databases">
        <title>Phylogenomic resolution of chytrid fungi.</title>
        <authorList>
            <person name="Stajich J.E."/>
            <person name="Amses K."/>
            <person name="Simmons R."/>
            <person name="Seto K."/>
            <person name="Myers J."/>
            <person name="Bonds A."/>
            <person name="Quandt C.A."/>
            <person name="Barry K."/>
            <person name="Liu P."/>
            <person name="Grigoriev I."/>
            <person name="Longcore J.E."/>
            <person name="James T.Y."/>
        </authorList>
    </citation>
    <scope>NUCLEOTIDE SEQUENCE</scope>
    <source>
        <strain evidence="2">JEL0513</strain>
    </source>
</reference>
<dbReference type="GO" id="GO:0043130">
    <property type="term" value="F:ubiquitin binding"/>
    <property type="evidence" value="ECO:0007669"/>
    <property type="project" value="TreeGrafter"/>
</dbReference>
<gene>
    <name evidence="2" type="ORF">HK100_010598</name>
</gene>
<dbReference type="SMART" id="SM00166">
    <property type="entry name" value="UBX"/>
    <property type="match status" value="1"/>
</dbReference>
<dbReference type="SUPFAM" id="SSF52833">
    <property type="entry name" value="Thioredoxin-like"/>
    <property type="match status" value="1"/>
</dbReference>
<protein>
    <recommendedName>
        <fullName evidence="1">UBX domain-containing protein</fullName>
    </recommendedName>
</protein>
<name>A0AAD5X9A8_9FUNG</name>
<sequence>MNFYKVEGLPYFAIIDPRTGESMKVWRHTPKQEELLSDFATFLDTYSLDNFRAVNKRKAGISVGELTEEEQLNLAIAASLGGGGESSTSPSDKVIQVDDEEKIIVDEWQKIPNTIGPETTAPAGQVTRLQFKLPDGSRIVHKFLKSDTVRHLFSFIKVKLAEKNVVDKFELLNFRDALFPKLDETLEEAKVLNSSLIVELNE</sequence>
<accession>A0AAD5X9A8</accession>
<dbReference type="PANTHER" id="PTHR23322:SF6">
    <property type="entry name" value="UBX DOMAIN-CONTAINING PROTEIN 7"/>
    <property type="match status" value="1"/>
</dbReference>
<evidence type="ECO:0000313" key="2">
    <source>
        <dbReference type="EMBL" id="KAJ3078827.1"/>
    </source>
</evidence>
<dbReference type="GO" id="GO:0043161">
    <property type="term" value="P:proteasome-mediated ubiquitin-dependent protein catabolic process"/>
    <property type="evidence" value="ECO:0007669"/>
    <property type="project" value="TreeGrafter"/>
</dbReference>
<dbReference type="Pfam" id="PF00789">
    <property type="entry name" value="UBX"/>
    <property type="match status" value="1"/>
</dbReference>
<comment type="caution">
    <text evidence="2">The sequence shown here is derived from an EMBL/GenBank/DDBJ whole genome shotgun (WGS) entry which is preliminary data.</text>
</comment>
<dbReference type="InterPro" id="IPR036249">
    <property type="entry name" value="Thioredoxin-like_sf"/>
</dbReference>
<dbReference type="EMBL" id="JADGJH010005907">
    <property type="protein sequence ID" value="KAJ3078827.1"/>
    <property type="molecule type" value="Genomic_DNA"/>
</dbReference>
<dbReference type="PANTHER" id="PTHR23322">
    <property type="entry name" value="FAS-ASSOCIATED PROTEIN"/>
    <property type="match status" value="1"/>
</dbReference>
<proteinExistence type="predicted"/>
<evidence type="ECO:0000313" key="3">
    <source>
        <dbReference type="Proteomes" id="UP001211907"/>
    </source>
</evidence>